<dbReference type="GO" id="GO:0003964">
    <property type="term" value="F:RNA-directed DNA polymerase activity"/>
    <property type="evidence" value="ECO:0007669"/>
    <property type="project" value="UniProtKB-KW"/>
</dbReference>
<dbReference type="Proteomes" id="UP000187283">
    <property type="component" value="Unassembled WGS sequence"/>
</dbReference>
<feature type="non-terminal residue" evidence="2">
    <location>
        <position position="1"/>
    </location>
</feature>
<dbReference type="AlphaFoldDB" id="A0A1R1XAB1"/>
<dbReference type="PANTHER" id="PTHR47027">
    <property type="entry name" value="REVERSE TRANSCRIPTASE DOMAIN-CONTAINING PROTEIN"/>
    <property type="match status" value="1"/>
</dbReference>
<keyword evidence="2" id="KW-0548">Nucleotidyltransferase</keyword>
<dbReference type="PANTHER" id="PTHR47027:SF20">
    <property type="entry name" value="REVERSE TRANSCRIPTASE-LIKE PROTEIN WITH RNA-DIRECTED DNA POLYMERASE DOMAIN"/>
    <property type="match status" value="1"/>
</dbReference>
<dbReference type="InterPro" id="IPR043502">
    <property type="entry name" value="DNA/RNA_pol_sf"/>
</dbReference>
<protein>
    <submittedName>
        <fullName evidence="2">RNA-directed DNA polymerase from mobile element jockey</fullName>
    </submittedName>
</protein>
<proteinExistence type="predicted"/>
<gene>
    <name evidence="2" type="ORF">AYI70_g9657</name>
</gene>
<dbReference type="PROSITE" id="PS50878">
    <property type="entry name" value="RT_POL"/>
    <property type="match status" value="1"/>
</dbReference>
<dbReference type="SUPFAM" id="SSF56672">
    <property type="entry name" value="DNA/RNA polymerases"/>
    <property type="match status" value="1"/>
</dbReference>
<sequence length="419" mass="47243">VSNPTEYLCGVRQRYPASPILFDFFINDIFKGVRGVRVPGLTSRIPGLLFADDAVLLAESSADLQAALNTITEWSDTWEMAVNASKCGIMTISGELTTDMTLQGQKVNSTDQYTYLGYIMNSKWDVSGTIKNNKNKVRKAVYAAYSFLRRSDVLTALKIKFINSVLMPIGCYGGETFGMSEARCKPIYSEIDKSIRMDAKVGKSVAMKRIRDELGIASVFMRTSTARERAYHKLPTSKTWIADLIKAPMKARMATCVTGSARWIKKFCSQDSTGQTIITIVDRKRRNNRSVIHRWTVDRKIGKKGNWVDLQAMYPDLKLGLQEIGKMRMGTFRAAQRLSNMKIADQKIKIFCPCCNLCVPETVDYILMSCSRWRNHRSSTIGRFISTPIRSEEELFLSNFNETRLGLVGKLLGKGGRFK</sequence>
<keyword evidence="3" id="KW-1185">Reference proteome</keyword>
<comment type="caution">
    <text evidence="2">The sequence shown here is derived from an EMBL/GenBank/DDBJ whole genome shotgun (WGS) entry which is preliminary data.</text>
</comment>
<evidence type="ECO:0000313" key="2">
    <source>
        <dbReference type="EMBL" id="OMJ11539.1"/>
    </source>
</evidence>
<accession>A0A1R1XAB1</accession>
<dbReference type="Pfam" id="PF00078">
    <property type="entry name" value="RVT_1"/>
    <property type="match status" value="1"/>
</dbReference>
<name>A0A1R1XAB1_9FUNG</name>
<dbReference type="STRING" id="133412.A0A1R1XAB1"/>
<dbReference type="InterPro" id="IPR000477">
    <property type="entry name" value="RT_dom"/>
</dbReference>
<evidence type="ECO:0000259" key="1">
    <source>
        <dbReference type="PROSITE" id="PS50878"/>
    </source>
</evidence>
<reference evidence="2 3" key="1">
    <citation type="submission" date="2017-01" db="EMBL/GenBank/DDBJ databases">
        <authorList>
            <person name="Mah S.A."/>
            <person name="Swanson W.J."/>
            <person name="Moy G.W."/>
            <person name="Vacquier V.D."/>
        </authorList>
    </citation>
    <scope>NUCLEOTIDE SEQUENCE [LARGE SCALE GENOMIC DNA]</scope>
    <source>
        <strain evidence="2 3">GSMNP</strain>
    </source>
</reference>
<keyword evidence="2" id="KW-0695">RNA-directed DNA polymerase</keyword>
<feature type="domain" description="Reverse transcriptase" evidence="1">
    <location>
        <begin position="1"/>
        <end position="120"/>
    </location>
</feature>
<dbReference type="EMBL" id="LSSN01004423">
    <property type="protein sequence ID" value="OMJ11539.1"/>
    <property type="molecule type" value="Genomic_DNA"/>
</dbReference>
<evidence type="ECO:0000313" key="3">
    <source>
        <dbReference type="Proteomes" id="UP000187283"/>
    </source>
</evidence>
<keyword evidence="2" id="KW-0808">Transferase</keyword>
<organism evidence="2 3">
    <name type="scientific">Smittium culicis</name>
    <dbReference type="NCBI Taxonomy" id="133412"/>
    <lineage>
        <taxon>Eukaryota</taxon>
        <taxon>Fungi</taxon>
        <taxon>Fungi incertae sedis</taxon>
        <taxon>Zoopagomycota</taxon>
        <taxon>Kickxellomycotina</taxon>
        <taxon>Harpellomycetes</taxon>
        <taxon>Harpellales</taxon>
        <taxon>Legeriomycetaceae</taxon>
        <taxon>Smittium</taxon>
    </lineage>
</organism>